<dbReference type="InterPro" id="IPR002935">
    <property type="entry name" value="SAM_O-MeTrfase"/>
</dbReference>
<dbReference type="GO" id="GO:0017000">
    <property type="term" value="P:antibiotic biosynthetic process"/>
    <property type="evidence" value="ECO:0007669"/>
    <property type="project" value="InterPro"/>
</dbReference>
<keyword evidence="3" id="KW-0808">Transferase</keyword>
<dbReference type="Pfam" id="PF01596">
    <property type="entry name" value="Methyltransf_3"/>
    <property type="match status" value="1"/>
</dbReference>
<dbReference type="InterPro" id="IPR030960">
    <property type="entry name" value="DHQS/DOIS_N"/>
</dbReference>
<name>A0A0G4ENP6_VITBC</name>
<organism evidence="13 14">
    <name type="scientific">Vitrella brassicaformis (strain CCMP3155)</name>
    <dbReference type="NCBI Taxonomy" id="1169540"/>
    <lineage>
        <taxon>Eukaryota</taxon>
        <taxon>Sar</taxon>
        <taxon>Alveolata</taxon>
        <taxon>Colpodellida</taxon>
        <taxon>Vitrellaceae</taxon>
        <taxon>Vitrella</taxon>
    </lineage>
</organism>
<evidence type="ECO:0000256" key="1">
    <source>
        <dbReference type="ARBA" id="ARBA00001911"/>
    </source>
</evidence>
<dbReference type="VEuPathDB" id="CryptoDB:Vbra_7968"/>
<feature type="domain" description="3-dehydroquinate synthase N-terminal" evidence="11">
    <location>
        <begin position="665"/>
        <end position="773"/>
    </location>
</feature>
<dbReference type="GO" id="GO:0000166">
    <property type="term" value="F:nucleotide binding"/>
    <property type="evidence" value="ECO:0007669"/>
    <property type="project" value="UniProtKB-KW"/>
</dbReference>
<dbReference type="EMBL" id="CDMY01000273">
    <property type="protein sequence ID" value="CEL98582.1"/>
    <property type="molecule type" value="Genomic_DNA"/>
</dbReference>
<gene>
    <name evidence="13" type="ORF">Vbra_7968</name>
</gene>
<evidence type="ECO:0000259" key="11">
    <source>
        <dbReference type="Pfam" id="PF01761"/>
    </source>
</evidence>
<dbReference type="PANTHER" id="PTHR43622:SF3">
    <property type="entry name" value="2-EPI-5-EPI-VALIOLONE SYNTHASE"/>
    <property type="match status" value="1"/>
</dbReference>
<evidence type="ECO:0000259" key="12">
    <source>
        <dbReference type="Pfam" id="PF24621"/>
    </source>
</evidence>
<dbReference type="SUPFAM" id="SSF56796">
    <property type="entry name" value="Dehydroquinate synthase-like"/>
    <property type="match status" value="2"/>
</dbReference>
<dbReference type="Gene3D" id="1.20.1090.10">
    <property type="entry name" value="Dehydroquinate synthase-like - alpha domain"/>
    <property type="match status" value="2"/>
</dbReference>
<evidence type="ECO:0000313" key="13">
    <source>
        <dbReference type="EMBL" id="CEL98582.1"/>
    </source>
</evidence>
<dbReference type="InterPro" id="IPR056179">
    <property type="entry name" value="DHQS_C"/>
</dbReference>
<reference evidence="13 14" key="1">
    <citation type="submission" date="2014-11" db="EMBL/GenBank/DDBJ databases">
        <authorList>
            <person name="Zhu J."/>
            <person name="Qi W."/>
            <person name="Song R."/>
        </authorList>
    </citation>
    <scope>NUCLEOTIDE SEQUENCE [LARGE SCALE GENOMIC DNA]</scope>
</reference>
<proteinExistence type="inferred from homology"/>
<dbReference type="CDD" id="cd08199">
    <property type="entry name" value="EEVS"/>
    <property type="match status" value="2"/>
</dbReference>
<dbReference type="GO" id="GO:0046872">
    <property type="term" value="F:metal ion binding"/>
    <property type="evidence" value="ECO:0007669"/>
    <property type="project" value="UniProtKB-KW"/>
</dbReference>
<feature type="domain" description="3-dehydroquinate synthase C-terminal" evidence="12">
    <location>
        <begin position="347"/>
        <end position="499"/>
    </location>
</feature>
<dbReference type="Gene3D" id="3.40.50.1970">
    <property type="match status" value="3"/>
</dbReference>
<comment type="similarity">
    <text evidence="9">Belongs to the class I-like SAM-binding methyltransferase superfamily. Cation-dependent O-methyltransferase family.</text>
</comment>
<dbReference type="InterPro" id="IPR050071">
    <property type="entry name" value="Dehydroquinate_synthase"/>
</dbReference>
<evidence type="ECO:0000256" key="2">
    <source>
        <dbReference type="ARBA" id="ARBA00022603"/>
    </source>
</evidence>
<evidence type="ECO:0000256" key="10">
    <source>
        <dbReference type="SAM" id="MobiDB-lite"/>
    </source>
</evidence>
<dbReference type="GO" id="GO:0008171">
    <property type="term" value="F:O-methyltransferase activity"/>
    <property type="evidence" value="ECO:0007669"/>
    <property type="project" value="InterPro"/>
</dbReference>
<evidence type="ECO:0000256" key="3">
    <source>
        <dbReference type="ARBA" id="ARBA00022679"/>
    </source>
</evidence>
<dbReference type="PANTHER" id="PTHR43622">
    <property type="entry name" value="3-DEHYDROQUINATE SYNTHASE"/>
    <property type="match status" value="1"/>
</dbReference>
<dbReference type="Pfam" id="PF01761">
    <property type="entry name" value="DHQ_synthase"/>
    <property type="match status" value="2"/>
</dbReference>
<keyword evidence="4" id="KW-0949">S-adenosyl-L-methionine</keyword>
<evidence type="ECO:0000256" key="6">
    <source>
        <dbReference type="ARBA" id="ARBA00022741"/>
    </source>
</evidence>
<dbReference type="InParanoid" id="A0A0G4ENP6"/>
<dbReference type="Pfam" id="PF24621">
    <property type="entry name" value="DHQS_C"/>
    <property type="match status" value="2"/>
</dbReference>
<dbReference type="InterPro" id="IPR035872">
    <property type="entry name" value="EEVS-like"/>
</dbReference>
<keyword evidence="14" id="KW-1185">Reference proteome</keyword>
<evidence type="ECO:0008006" key="15">
    <source>
        <dbReference type="Google" id="ProtNLM"/>
    </source>
</evidence>
<feature type="region of interest" description="Disordered" evidence="10">
    <location>
        <begin position="981"/>
        <end position="1014"/>
    </location>
</feature>
<dbReference type="OrthoDB" id="10251242at2759"/>
<feature type="domain" description="3-dehydroquinate synthase N-terminal" evidence="11">
    <location>
        <begin position="236"/>
        <end position="344"/>
    </location>
</feature>
<protein>
    <recommendedName>
        <fullName evidence="15">3-dehydroquinate synthase domain-containing protein</fullName>
    </recommendedName>
</protein>
<evidence type="ECO:0000256" key="4">
    <source>
        <dbReference type="ARBA" id="ARBA00022691"/>
    </source>
</evidence>
<dbReference type="Gene3D" id="3.40.50.150">
    <property type="entry name" value="Vaccinia Virus protein VP39"/>
    <property type="match status" value="1"/>
</dbReference>
<evidence type="ECO:0000313" key="14">
    <source>
        <dbReference type="Proteomes" id="UP000041254"/>
    </source>
</evidence>
<dbReference type="InterPro" id="IPR029063">
    <property type="entry name" value="SAM-dependent_MTases_sf"/>
</dbReference>
<keyword evidence="2" id="KW-0489">Methyltransferase</keyword>
<dbReference type="STRING" id="1169540.A0A0G4ENP6"/>
<sequence length="1482" mass="164406">MACEVLSMIGSFDELSDVQPVGGCHCGGVHLPIGAVSCHHDHHPSEEQRKEWGRLNDEGRVDWCSREGKWNVHAAASMNYQVAMSPTLFDVDDGTFASHYSKTKRCLAFVDSFVWSEYGDRLRTYFNTYEINAHFVPINIPEEQKTLARLKNDDGRVEWEACYGTWSVVASQRMDYEVTMRPGLFDPADDALAQFYAKTKRCLAYVDPLVWQEYGHHIKAYFEAHNIAARFVPCAAPEENKNLELLAAGAQAIVDFGLDRRHEPVLAIGGGVLMDVVSLLSSLYKRRVPFIRIPTTFLGIVDASIGVKTGVNFGKNKNMLGTYTPPKAVYIDTAFLRTVPALHIRNGLCEIMKMALMRDNELFALLEDFGERLIETRFGHYTGGVGATMPAAELSQVWEAGQEVIRRAIHTMLEELSCNLTEQNLYRCVDFGHIWGPAVELAASPPIPHGFAVNQDMAYCVYLSYRGGSLTWEEACRVWHCMDRLGLPRSHTYYLDPSLMHPTLMKMQKTQAGMHRVPIPHRIGGYRFRTDITFDELVDVCGEYARVMTVRVEKLICDAPATLRLLPPVTDSDRKEWRLKNDDGRVEWEACYGTWSVVASQRMDYEVTMRPGLFDPADDALAQFYAKTKRCLAYVDPLVWQEYGHHIKAYFEAHNIAARFVPCAAPEENKNLELLAAGAQAIVDFGLDRRHEPVLAIGGGVLMDVVSLLSSLYKRRVPFIRIPTTLLGIVDASIGVKTGVNFGKNKNMLGTYTPPKAVYIDTAFLRTVPALHIRNGLCEIMKMALVKDYKLFTLLEEFGESLIETRFGHLSHGDYRSSELKDLREVGQEVIRRAIHTMLEELSYNLTEQNLYRCVDFGHIWGPTVELSSSPPLPHGFAVNMDMAYCAYLSYTKGTMSWEEAQRVWDCMDRLGLPRKHPYFIDPARMHPTLMKMQKTQAGMHRVPVPLGIGQYTFRTDITADELREVCQQYGQVLIMAPDAPTRSPTASLRSGSTLAESGSAGSSPSSRLATPAAGGLGATHLVKMGARVHATGTGAEESAQQPDTLMEVIADYMRKIVKATNIDDVKTWAKQALELVAGMEPHIEASSTQVSDVARKCHDAAFAENWAELYAKGVTKKRLKKEMVTNILEGKVLNLFCRMVGARRVLEIGMFTGFATISMAEALPNDGTVITLEDEPYLMGLTKKHFQESPHGQRIRIELGDAETNLKRLKANGPEDQFDFVFIDADIQKYGVYFDTIMKRGLLKPGGVIALDNSLLKGHVYTNLKQAKEGLARTKASDLADAAAIRRFNVRVSSDPRFECVLLPIRNGLTLLRHKPQAFSPNLRASLDVPLAMFTTMPVPAAPQTQPQIQQVPTATLANNNSSTDAGATHDAIKRLYYQLLLQHAQCSYKLYPHPENPAPGESPLVCGPGAMPLLVAGMGMGVTALAGAGAGVSRTDSPFTKKSVDYASLDLMAGGGGCGEKLASGLLTPPVVELARHRTG</sequence>
<keyword evidence="7" id="KW-0520">NAD</keyword>
<evidence type="ECO:0000256" key="7">
    <source>
        <dbReference type="ARBA" id="ARBA00023027"/>
    </source>
</evidence>
<feature type="compositionally biased region" description="Polar residues" evidence="10">
    <location>
        <begin position="983"/>
        <end position="997"/>
    </location>
</feature>
<feature type="domain" description="3-dehydroquinate synthase C-terminal" evidence="12">
    <location>
        <begin position="776"/>
        <end position="928"/>
    </location>
</feature>
<dbReference type="GO" id="GO:0003856">
    <property type="term" value="F:3-dehydroquinate synthase activity"/>
    <property type="evidence" value="ECO:0007669"/>
    <property type="project" value="TreeGrafter"/>
</dbReference>
<evidence type="ECO:0000256" key="5">
    <source>
        <dbReference type="ARBA" id="ARBA00022723"/>
    </source>
</evidence>
<evidence type="ECO:0000256" key="8">
    <source>
        <dbReference type="ARBA" id="ARBA00023239"/>
    </source>
</evidence>
<keyword evidence="5" id="KW-0479">Metal-binding</keyword>
<feature type="compositionally biased region" description="Low complexity" evidence="10">
    <location>
        <begin position="998"/>
        <end position="1014"/>
    </location>
</feature>
<dbReference type="Proteomes" id="UP000041254">
    <property type="component" value="Unassembled WGS sequence"/>
</dbReference>
<evidence type="ECO:0000256" key="9">
    <source>
        <dbReference type="ARBA" id="ARBA00023453"/>
    </source>
</evidence>
<dbReference type="GO" id="GO:0032259">
    <property type="term" value="P:methylation"/>
    <property type="evidence" value="ECO:0007669"/>
    <property type="project" value="UniProtKB-KW"/>
</dbReference>
<dbReference type="PROSITE" id="PS51682">
    <property type="entry name" value="SAM_OMT_I"/>
    <property type="match status" value="1"/>
</dbReference>
<comment type="cofactor">
    <cofactor evidence="1">
        <name>NAD(+)</name>
        <dbReference type="ChEBI" id="CHEBI:57540"/>
    </cofactor>
</comment>
<keyword evidence="8" id="KW-0456">Lyase</keyword>
<dbReference type="CDD" id="cd02440">
    <property type="entry name" value="AdoMet_MTases"/>
    <property type="match status" value="1"/>
</dbReference>
<dbReference type="SUPFAM" id="SSF53335">
    <property type="entry name" value="S-adenosyl-L-methionine-dependent methyltransferases"/>
    <property type="match status" value="1"/>
</dbReference>
<keyword evidence="6" id="KW-0547">Nucleotide-binding</keyword>
<accession>A0A0G4ENP6</accession>